<name>A0A2P6NAJ1_9EUKA</name>
<keyword evidence="6" id="KW-0597">Phosphoprotein</keyword>
<dbReference type="GO" id="GO:0004754">
    <property type="term" value="F:saccharopine dehydrogenase (NAD+, L-lysine-forming) activity"/>
    <property type="evidence" value="ECO:0007669"/>
    <property type="project" value="UniProtKB-EC"/>
</dbReference>
<evidence type="ECO:0000313" key="14">
    <source>
        <dbReference type="Proteomes" id="UP000241769"/>
    </source>
</evidence>
<dbReference type="Gene3D" id="3.30.559.30">
    <property type="entry name" value="Nonribosomal peptide synthetase, condensation domain"/>
    <property type="match status" value="1"/>
</dbReference>
<evidence type="ECO:0000256" key="10">
    <source>
        <dbReference type="ARBA" id="ARBA00047860"/>
    </source>
</evidence>
<evidence type="ECO:0000259" key="12">
    <source>
        <dbReference type="PROSITE" id="PS50075"/>
    </source>
</evidence>
<dbReference type="InterPro" id="IPR000873">
    <property type="entry name" value="AMP-dep_synth/lig_dom"/>
</dbReference>
<evidence type="ECO:0000256" key="2">
    <source>
        <dbReference type="ARBA" id="ARBA00011245"/>
    </source>
</evidence>
<feature type="domain" description="Carrier" evidence="12">
    <location>
        <begin position="1266"/>
        <end position="1341"/>
    </location>
</feature>
<dbReference type="Gene3D" id="1.10.1200.10">
    <property type="entry name" value="ACP-like"/>
    <property type="match status" value="1"/>
</dbReference>
<dbReference type="CDD" id="cd12188">
    <property type="entry name" value="SDH"/>
    <property type="match status" value="1"/>
</dbReference>
<dbReference type="Pfam" id="PF00550">
    <property type="entry name" value="PP-binding"/>
    <property type="match status" value="1"/>
</dbReference>
<feature type="compositionally biased region" description="Polar residues" evidence="11">
    <location>
        <begin position="47"/>
        <end position="64"/>
    </location>
</feature>
<dbReference type="InParanoid" id="A0A2P6NAJ1"/>
<keyword evidence="5" id="KW-0596">Phosphopantetheine</keyword>
<dbReference type="Pfam" id="PF13193">
    <property type="entry name" value="AMP-binding_C"/>
    <property type="match status" value="1"/>
</dbReference>
<reference evidence="13 14" key="1">
    <citation type="journal article" date="2018" name="Genome Biol. Evol.">
        <title>Multiple Roots of Fruiting Body Formation in Amoebozoa.</title>
        <authorList>
            <person name="Hillmann F."/>
            <person name="Forbes G."/>
            <person name="Novohradska S."/>
            <person name="Ferling I."/>
            <person name="Riege K."/>
            <person name="Groth M."/>
            <person name="Westermann M."/>
            <person name="Marz M."/>
            <person name="Spaller T."/>
            <person name="Winckler T."/>
            <person name="Schaap P."/>
            <person name="Glockner G."/>
        </authorList>
    </citation>
    <scope>NUCLEOTIDE SEQUENCE [LARGE SCALE GENOMIC DNA]</scope>
    <source>
        <strain evidence="13 14">Jena</strain>
    </source>
</reference>
<dbReference type="InterPro" id="IPR007886">
    <property type="entry name" value="AlaDH/PNT_N"/>
</dbReference>
<keyword evidence="8" id="KW-1015">Disulfide bond</keyword>
<dbReference type="EC" id="1.5.1.7" evidence="3"/>
<dbReference type="Pfam" id="PF00501">
    <property type="entry name" value="AMP-binding"/>
    <property type="match status" value="1"/>
</dbReference>
<dbReference type="SUPFAM" id="SSF56801">
    <property type="entry name" value="Acetyl-CoA synthetase-like"/>
    <property type="match status" value="1"/>
</dbReference>
<dbReference type="SUPFAM" id="SSF52777">
    <property type="entry name" value="CoA-dependent acyltransferases"/>
    <property type="match status" value="1"/>
</dbReference>
<dbReference type="InterPro" id="IPR042099">
    <property type="entry name" value="ANL_N_sf"/>
</dbReference>
<dbReference type="InterPro" id="IPR036291">
    <property type="entry name" value="NAD(P)-bd_dom_sf"/>
</dbReference>
<dbReference type="NCBIfam" id="TIGR01733">
    <property type="entry name" value="AA-adenyl-dom"/>
    <property type="match status" value="1"/>
</dbReference>
<dbReference type="STRING" id="1890364.A0A2P6NAJ1"/>
<comment type="pathway">
    <text evidence="1">Amino-acid biosynthesis; L-lysine biosynthesis via AAA pathway; L-lysine from L-alpha-aminoadipate (fungal route): step 3/3.</text>
</comment>
<dbReference type="InterPro" id="IPR007698">
    <property type="entry name" value="AlaDH/PNT_NAD(H)-bd"/>
</dbReference>
<dbReference type="InterPro" id="IPR045851">
    <property type="entry name" value="AMP-bd_C_sf"/>
</dbReference>
<dbReference type="InterPro" id="IPR010080">
    <property type="entry name" value="Thioester_reductase-like_dom"/>
</dbReference>
<dbReference type="InterPro" id="IPR036736">
    <property type="entry name" value="ACP-like_sf"/>
</dbReference>
<dbReference type="SMART" id="SM01003">
    <property type="entry name" value="AlaDh_PNT_N"/>
    <property type="match status" value="1"/>
</dbReference>
<dbReference type="InterPro" id="IPR013120">
    <property type="entry name" value="FAR_NAD-bd"/>
</dbReference>
<evidence type="ECO:0000256" key="11">
    <source>
        <dbReference type="SAM" id="MobiDB-lite"/>
    </source>
</evidence>
<evidence type="ECO:0000256" key="6">
    <source>
        <dbReference type="ARBA" id="ARBA00022553"/>
    </source>
</evidence>
<dbReference type="InterPro" id="IPR027281">
    <property type="entry name" value="Lys1"/>
</dbReference>
<organism evidence="13 14">
    <name type="scientific">Planoprotostelium fungivorum</name>
    <dbReference type="NCBI Taxonomy" id="1890364"/>
    <lineage>
        <taxon>Eukaryota</taxon>
        <taxon>Amoebozoa</taxon>
        <taxon>Evosea</taxon>
        <taxon>Variosea</taxon>
        <taxon>Cavosteliida</taxon>
        <taxon>Cavosteliaceae</taxon>
        <taxon>Planoprotostelium</taxon>
    </lineage>
</organism>
<dbReference type="Gene3D" id="3.30.300.30">
    <property type="match status" value="1"/>
</dbReference>
<keyword evidence="14" id="KW-1185">Reference proteome</keyword>
<dbReference type="GO" id="GO:0044550">
    <property type="term" value="P:secondary metabolite biosynthetic process"/>
    <property type="evidence" value="ECO:0007669"/>
    <property type="project" value="UniProtKB-ARBA"/>
</dbReference>
<dbReference type="InterPro" id="IPR020845">
    <property type="entry name" value="AMP-binding_CS"/>
</dbReference>
<evidence type="ECO:0000256" key="1">
    <source>
        <dbReference type="ARBA" id="ARBA00004884"/>
    </source>
</evidence>
<keyword evidence="7" id="KW-0028">Amino-acid biosynthesis</keyword>
<evidence type="ECO:0000256" key="8">
    <source>
        <dbReference type="ARBA" id="ARBA00023157"/>
    </source>
</evidence>
<dbReference type="CDD" id="cd05235">
    <property type="entry name" value="SDR_e1"/>
    <property type="match status" value="1"/>
</dbReference>
<feature type="region of interest" description="Disordered" evidence="11">
    <location>
        <begin position="42"/>
        <end position="64"/>
    </location>
</feature>
<comment type="caution">
    <text evidence="13">The sequence shown here is derived from an EMBL/GenBank/DDBJ whole genome shotgun (WGS) entry which is preliminary data.</text>
</comment>
<dbReference type="SMART" id="SM01002">
    <property type="entry name" value="AlaDh_PNT_C"/>
    <property type="match status" value="1"/>
</dbReference>
<dbReference type="FunFam" id="3.30.300.30:FF:000010">
    <property type="entry name" value="Enterobactin synthetase component F"/>
    <property type="match status" value="1"/>
</dbReference>
<dbReference type="SUPFAM" id="SSF52283">
    <property type="entry name" value="Formate/glycerate dehydrogenase catalytic domain-like"/>
    <property type="match status" value="1"/>
</dbReference>
<dbReference type="EMBL" id="MDYQ01000133">
    <property type="protein sequence ID" value="PRP80975.1"/>
    <property type="molecule type" value="Genomic_DNA"/>
</dbReference>
<dbReference type="OrthoDB" id="20372at2759"/>
<dbReference type="Gene3D" id="3.40.50.12780">
    <property type="entry name" value="N-terminal domain of ligase-like"/>
    <property type="match status" value="1"/>
</dbReference>
<gene>
    <name evidence="13" type="ORF">PROFUN_11089</name>
</gene>
<dbReference type="SUPFAM" id="SSF51735">
    <property type="entry name" value="NAD(P)-binding Rossmann-fold domains"/>
    <property type="match status" value="2"/>
</dbReference>
<sequence length="1767" mass="196386">MGEAFTVVQLLANRSSEDNLLAHRHPRVGIRVSSPFRPILDTRSDHFPTNPSSSHTQPLIVSQSTRRATPSDLVDLDFGGNQKFPALCLLKSSTTSSESVAGQRMSYFYLGKFGAKHLAAFSGAKSLHFWIRAETKEGEKRVPIVPSDVSLLISSGHTVTVESCQNRCFPDKQYENAGATLVTSGSWRTAPSEAIIVGLKELPDEKFPLMHTHIYFANAYKKQPGWEELLGRFHRGGGVVLDMEYLTDELGRRVAAFGNPAGYIGLAAGVLTWCHQREAHQAMTNIPAYRDFSSLGSRVESALRTAIADSGKRPRVLVIGPNGRVGSGATRLAHELGLECAGWDITKTARGGPFLEMLDFDIVINAIWLTRDVRPFLTRELLEANPLRRMSVLVDVSCDPHNPFHPFPIYNKATTLSRPVSRAINGDNPLDIIAVDNLCSIIPHQCSTQFSANLVKHLLDREHSANVWNRNIFDGMVKSIRSRLESAPQDLPPVLSLPTDFPRRDERAPALSVKSLPLPPSVTEFIRSFSERWNAGAELVVAAVWDILLHRYTGEEELSIGIGRYEEDNRSTYQKLRLTLSNQTSFTEFFLEVAMAIRRSLKRNGSRGVASYVREEGKHLQSLFLSSSSPLSLSSQLDLSFAAQNHDLSLFLENDSVVHVLYRPDLFADLRATETCEQVSFLLQQIVTDSKMSIGKLSLVTPHASRVLPDPKTSLDLSWLGSIHSIFHKNALSHPHKTAAVHRNEIVTYGELDSMTSKLANHLLSGGLQREDAVFIYGSRNLAMVVAVMGILKAGGAVSLMDPIYPPERITNCLRVAKPKGWISIQGAGEIPREVKEFMPTVGCDLVVDLPLPSQFNENPSLRDASDVDPEIQVDKHDTAVVTFTSGSTGLPKGVLGRHGPLTAFYPWIQKTFNLNGDDRVSMCSGISHDPLQRDIFTPLYLGAEIHVPDADDIGNPGQLAKWMREHEITVTHLTPAMGQLLSDTDGADTMVTTLKLALFVGDKLTKRDVTRLRSVAPQVTAVNMYGSTESQRSVTYYVVPPNEILAGMKEILPVGVGMKDVQFLILNDGSRVGVGEVGEIYMRSAHLARGYKGLDEVNRQKFIVNPFTGIDEDRFYRTGDFGRYYPDGQGDVVGRLDNQVKIRGFRIELGEINTALASHPQVKENVPYVREDTPDDKKIVAYVIPKDIANPPKISELREHVGSKLPHYMVPANFVFMSSIPLTPNGKIAFDQLPPPSTTSQTEKEADDKVVFPEKVLAKRARRTTFSSDDQVTIAAVWQDVLGLTSFGKEDNFFTLGGHSLLATRCVAKLSKSFGTKIPLSLLLENPNVPALSLAIRKYVTGQEVNAENFRPDVSLDAGIVPREEKSTRTDRYFLSGATGFLGVFILRDLLRIENVTVHVLVRATSKIDGRQRIKHAMKLHRVWEDSYEPRIVPVPGDLSQPLLGLTRTDFETLAGEVDMVIHCAAHVHWLLPYSQLKPANVLGTQEVIRLAGTTHTKPIHHVSTTSVFESDYFDTNRGEIREDVDISSHYNGLRGGYAQSKWAAELLMSQARDRGFKVNVYRPAYISGDCGNGVWTTDDFLCRVIRGCIQMGAYPTLDDSGLDISPVDFVSGAIVQLSRSTTLESTTYHLTNSHMTTFRQFFSVAGEYGYDLKELNYNDWRARLLELQEKDDGNALQVVSTIFTENYNTQLKNPTMSRDHTERDLSATGPHNREIRELIPLYLSYLLRSGFLPKPQRETILFQEQVTRLGSLDLVTRTNRSHNQS</sequence>
<comment type="catalytic activity">
    <reaction evidence="10">
        <text>L-saccharopine + NAD(+) + H2O = L-lysine + 2-oxoglutarate + NADH + H(+)</text>
        <dbReference type="Rhea" id="RHEA:12440"/>
        <dbReference type="ChEBI" id="CHEBI:15377"/>
        <dbReference type="ChEBI" id="CHEBI:15378"/>
        <dbReference type="ChEBI" id="CHEBI:16810"/>
        <dbReference type="ChEBI" id="CHEBI:32551"/>
        <dbReference type="ChEBI" id="CHEBI:57540"/>
        <dbReference type="ChEBI" id="CHEBI:57945"/>
        <dbReference type="ChEBI" id="CHEBI:57951"/>
        <dbReference type="EC" id="1.5.1.7"/>
    </reaction>
</comment>
<dbReference type="NCBIfam" id="TIGR01746">
    <property type="entry name" value="Thioester-redct"/>
    <property type="match status" value="1"/>
</dbReference>
<dbReference type="PROSITE" id="PS50075">
    <property type="entry name" value="CARRIER"/>
    <property type="match status" value="1"/>
</dbReference>
<evidence type="ECO:0000256" key="5">
    <source>
        <dbReference type="ARBA" id="ARBA00022450"/>
    </source>
</evidence>
<evidence type="ECO:0000256" key="4">
    <source>
        <dbReference type="ARBA" id="ARBA00021221"/>
    </source>
</evidence>
<dbReference type="UniPathway" id="UPA00033">
    <property type="reaction ID" value="UER00034"/>
</dbReference>
<dbReference type="GO" id="GO:0019878">
    <property type="term" value="P:lysine biosynthetic process via aminoadipic acid"/>
    <property type="evidence" value="ECO:0007669"/>
    <property type="project" value="UniProtKB-UniPathway"/>
</dbReference>
<dbReference type="Pfam" id="PF07993">
    <property type="entry name" value="NAD_binding_4"/>
    <property type="match status" value="1"/>
</dbReference>
<dbReference type="Pfam" id="PF05222">
    <property type="entry name" value="AlaDh_PNT_N"/>
    <property type="match status" value="1"/>
</dbReference>
<comment type="subunit">
    <text evidence="2">Monomer.</text>
</comment>
<dbReference type="InterPro" id="IPR009081">
    <property type="entry name" value="PP-bd_ACP"/>
</dbReference>
<accession>A0A2P6NAJ1</accession>
<evidence type="ECO:0000256" key="9">
    <source>
        <dbReference type="ARBA" id="ARBA00033228"/>
    </source>
</evidence>
<dbReference type="InterPro" id="IPR025110">
    <property type="entry name" value="AMP-bd_C"/>
</dbReference>
<dbReference type="Gene3D" id="3.40.50.720">
    <property type="entry name" value="NAD(P)-binding Rossmann-like Domain"/>
    <property type="match status" value="3"/>
</dbReference>
<dbReference type="PANTHER" id="PTHR44845:SF1">
    <property type="entry name" value="L-2-AMINOADIPATE REDUCTASE"/>
    <property type="match status" value="1"/>
</dbReference>
<dbReference type="Proteomes" id="UP000241769">
    <property type="component" value="Unassembled WGS sequence"/>
</dbReference>
<evidence type="ECO:0000256" key="7">
    <source>
        <dbReference type="ARBA" id="ARBA00022605"/>
    </source>
</evidence>
<dbReference type="InterPro" id="IPR010071">
    <property type="entry name" value="AA_adenyl_dom"/>
</dbReference>
<dbReference type="PROSITE" id="PS00455">
    <property type="entry name" value="AMP_BINDING"/>
    <property type="match status" value="1"/>
</dbReference>
<evidence type="ECO:0000313" key="13">
    <source>
        <dbReference type="EMBL" id="PRP80975.1"/>
    </source>
</evidence>
<proteinExistence type="predicted"/>
<dbReference type="PANTHER" id="PTHR44845">
    <property type="entry name" value="CARRIER DOMAIN-CONTAINING PROTEIN"/>
    <property type="match status" value="1"/>
</dbReference>
<dbReference type="SUPFAM" id="SSF47336">
    <property type="entry name" value="ACP-like"/>
    <property type="match status" value="1"/>
</dbReference>
<protein>
    <recommendedName>
        <fullName evidence="4">Saccharopine dehydrogenase [NAD(+), L-lysine-forming]</fullName>
        <ecNumber evidence="3">1.5.1.7</ecNumber>
    </recommendedName>
    <alternativeName>
        <fullName evidence="9">Lysine--2-oxoglutarate reductase</fullName>
    </alternativeName>
</protein>
<evidence type="ECO:0000256" key="3">
    <source>
        <dbReference type="ARBA" id="ARBA00012847"/>
    </source>
</evidence>